<evidence type="ECO:0000256" key="6">
    <source>
        <dbReference type="ARBA" id="ARBA00022618"/>
    </source>
</evidence>
<evidence type="ECO:0000256" key="18">
    <source>
        <dbReference type="ARBA" id="ARBA00023204"/>
    </source>
</evidence>
<dbReference type="CDD" id="cd21036">
    <property type="entry name" value="WH_MUS81"/>
    <property type="match status" value="1"/>
</dbReference>
<keyword evidence="6" id="KW-0132">Cell division</keyword>
<evidence type="ECO:0000313" key="26">
    <source>
        <dbReference type="Proteomes" id="UP001327560"/>
    </source>
</evidence>
<protein>
    <recommendedName>
        <fullName evidence="5 22">Crossover junction endonuclease MUS81</fullName>
        <ecNumber evidence="22">3.1.22.-</ecNumber>
    </recommendedName>
</protein>
<comment type="similarity">
    <text evidence="4 22">Belongs to the XPF family.</text>
</comment>
<dbReference type="AlphaFoldDB" id="A0AAQ3KPP0"/>
<keyword evidence="21" id="KW-0131">Cell cycle</keyword>
<dbReference type="GO" id="GO:0031573">
    <property type="term" value="P:mitotic intra-S DNA damage checkpoint signaling"/>
    <property type="evidence" value="ECO:0007669"/>
    <property type="project" value="TreeGrafter"/>
</dbReference>
<dbReference type="Proteomes" id="UP001327560">
    <property type="component" value="Chromosome 6"/>
</dbReference>
<reference evidence="25 26" key="1">
    <citation type="submission" date="2023-10" db="EMBL/GenBank/DDBJ databases">
        <title>Chromosome-scale genome assembly provides insights into flower coloration mechanisms of Canna indica.</title>
        <authorList>
            <person name="Li C."/>
        </authorList>
    </citation>
    <scope>NUCLEOTIDE SEQUENCE [LARGE SCALE GENOMIC DNA]</scope>
    <source>
        <tissue evidence="25">Flower</tissue>
    </source>
</reference>
<dbReference type="PANTHER" id="PTHR13451:SF0">
    <property type="entry name" value="CROSSOVER JUNCTION ENDONUCLEASE MUS81"/>
    <property type="match status" value="1"/>
</dbReference>
<dbReference type="Gene3D" id="3.40.50.10130">
    <property type="match status" value="1"/>
</dbReference>
<evidence type="ECO:0000256" key="12">
    <source>
        <dbReference type="ARBA" id="ARBA00022776"/>
    </source>
</evidence>
<dbReference type="SMART" id="SM00891">
    <property type="entry name" value="ERCC4"/>
    <property type="match status" value="1"/>
</dbReference>
<evidence type="ECO:0000256" key="11">
    <source>
        <dbReference type="ARBA" id="ARBA00022763"/>
    </source>
</evidence>
<evidence type="ECO:0000256" key="15">
    <source>
        <dbReference type="ARBA" id="ARBA00022842"/>
    </source>
</evidence>
<dbReference type="GO" id="GO:0003677">
    <property type="term" value="F:DNA binding"/>
    <property type="evidence" value="ECO:0007669"/>
    <property type="project" value="UniProtKB-UniRule"/>
</dbReference>
<dbReference type="SUPFAM" id="SSF52980">
    <property type="entry name" value="Restriction endonuclease-like"/>
    <property type="match status" value="1"/>
</dbReference>
<name>A0AAQ3KPP0_9LILI</name>
<feature type="domain" description="ERCC4" evidence="24">
    <location>
        <begin position="361"/>
        <end position="458"/>
    </location>
</feature>
<keyword evidence="18 22" id="KW-0234">DNA repair</keyword>
<dbReference type="GO" id="GO:0051301">
    <property type="term" value="P:cell division"/>
    <property type="evidence" value="ECO:0007669"/>
    <property type="project" value="UniProtKB-KW"/>
</dbReference>
<evidence type="ECO:0000256" key="13">
    <source>
        <dbReference type="ARBA" id="ARBA00022801"/>
    </source>
</evidence>
<keyword evidence="19 22" id="KW-0539">Nucleus</keyword>
<dbReference type="PANTHER" id="PTHR13451">
    <property type="entry name" value="CLASS II CROSSOVER JUNCTION ENDONUCLEASE MUS81"/>
    <property type="match status" value="1"/>
</dbReference>
<evidence type="ECO:0000256" key="1">
    <source>
        <dbReference type="ARBA" id="ARBA00001913"/>
    </source>
</evidence>
<dbReference type="FunFam" id="1.10.150.670:FF:000003">
    <property type="entry name" value="Crossover junction endonuclease MUS81"/>
    <property type="match status" value="1"/>
</dbReference>
<comment type="function">
    <text evidence="22">Interacts with EME1 to form a DNA structure-specific endonuclease with substrate preference for branched DNA structures with a 5'-end at the branch nick. Typical substrates include 3'-flap structures, D-loops, replication forks and nicked Holliday junctions. May be required in mitosis for the processing of stalled or collapsed replication fork intermediates. May be required in meiosis for the repair of meiosis-specific double strand breaks subsequent to single-end invasion (SEI).</text>
</comment>
<dbReference type="GO" id="GO:0048257">
    <property type="term" value="F:3'-flap endonuclease activity"/>
    <property type="evidence" value="ECO:0007669"/>
    <property type="project" value="TreeGrafter"/>
</dbReference>
<dbReference type="Gene3D" id="1.10.10.10">
    <property type="entry name" value="Winged helix-like DNA-binding domain superfamily/Winged helix DNA-binding domain"/>
    <property type="match status" value="1"/>
</dbReference>
<keyword evidence="14" id="KW-0106">Calcium</keyword>
<dbReference type="Pfam" id="PF02732">
    <property type="entry name" value="ERCC4"/>
    <property type="match status" value="1"/>
</dbReference>
<dbReference type="InterPro" id="IPR036388">
    <property type="entry name" value="WH-like_DNA-bd_sf"/>
</dbReference>
<comment type="cofactor">
    <cofactor evidence="1">
        <name>Ca(2+)</name>
        <dbReference type="ChEBI" id="CHEBI:29108"/>
    </cofactor>
</comment>
<dbReference type="InterPro" id="IPR011335">
    <property type="entry name" value="Restrct_endonuc-II-like"/>
</dbReference>
<dbReference type="InterPro" id="IPR047417">
    <property type="entry name" value="WHD_MUS81"/>
</dbReference>
<evidence type="ECO:0000256" key="9">
    <source>
        <dbReference type="ARBA" id="ARBA00022737"/>
    </source>
</evidence>
<evidence type="ECO:0000256" key="20">
    <source>
        <dbReference type="ARBA" id="ARBA00023254"/>
    </source>
</evidence>
<keyword evidence="16" id="KW-0238">DNA-binding</keyword>
<evidence type="ECO:0000256" key="22">
    <source>
        <dbReference type="RuleBase" id="RU369042"/>
    </source>
</evidence>
<evidence type="ECO:0000313" key="25">
    <source>
        <dbReference type="EMBL" id="WOL11990.1"/>
    </source>
</evidence>
<keyword evidence="9" id="KW-0677">Repeat</keyword>
<dbReference type="GO" id="GO:0046872">
    <property type="term" value="F:metal ion binding"/>
    <property type="evidence" value="ECO:0007669"/>
    <property type="project" value="UniProtKB-UniRule"/>
</dbReference>
<evidence type="ECO:0000256" key="14">
    <source>
        <dbReference type="ARBA" id="ARBA00022837"/>
    </source>
</evidence>
<dbReference type="Pfam" id="PF21136">
    <property type="entry name" value="WHD_MUS81"/>
    <property type="match status" value="1"/>
</dbReference>
<dbReference type="InterPro" id="IPR006166">
    <property type="entry name" value="ERCC4_domain"/>
</dbReference>
<dbReference type="FunFam" id="3.40.50.10130:FF:000005">
    <property type="entry name" value="crossover junction endonuclease MUS81 isoform X1"/>
    <property type="match status" value="1"/>
</dbReference>
<keyword evidence="26" id="KW-1185">Reference proteome</keyword>
<evidence type="ECO:0000256" key="19">
    <source>
        <dbReference type="ARBA" id="ARBA00023242"/>
    </source>
</evidence>
<evidence type="ECO:0000256" key="10">
    <source>
        <dbReference type="ARBA" id="ARBA00022759"/>
    </source>
</evidence>
<organism evidence="25 26">
    <name type="scientific">Canna indica</name>
    <name type="common">Indian-shot</name>
    <dbReference type="NCBI Taxonomy" id="4628"/>
    <lineage>
        <taxon>Eukaryota</taxon>
        <taxon>Viridiplantae</taxon>
        <taxon>Streptophyta</taxon>
        <taxon>Embryophyta</taxon>
        <taxon>Tracheophyta</taxon>
        <taxon>Spermatophyta</taxon>
        <taxon>Magnoliopsida</taxon>
        <taxon>Liliopsida</taxon>
        <taxon>Zingiberales</taxon>
        <taxon>Cannaceae</taxon>
        <taxon>Canna</taxon>
    </lineage>
</organism>
<keyword evidence="20" id="KW-0469">Meiosis</keyword>
<dbReference type="InterPro" id="IPR042530">
    <property type="entry name" value="EME1/EME2_C"/>
</dbReference>
<keyword evidence="8 22" id="KW-0479">Metal-binding</keyword>
<evidence type="ECO:0000256" key="16">
    <source>
        <dbReference type="ARBA" id="ARBA00023125"/>
    </source>
</evidence>
<dbReference type="GO" id="GO:0048476">
    <property type="term" value="C:Holliday junction resolvase complex"/>
    <property type="evidence" value="ECO:0007669"/>
    <property type="project" value="UniProtKB-UniRule"/>
</dbReference>
<evidence type="ECO:0000256" key="8">
    <source>
        <dbReference type="ARBA" id="ARBA00022723"/>
    </source>
</evidence>
<keyword evidence="7 22" id="KW-0540">Nuclease</keyword>
<dbReference type="InterPro" id="IPR033309">
    <property type="entry name" value="Mus81"/>
</dbReference>
<dbReference type="GO" id="GO:0000727">
    <property type="term" value="P:double-strand break repair via break-induced replication"/>
    <property type="evidence" value="ECO:0007669"/>
    <property type="project" value="UniProtKB-UniRule"/>
</dbReference>
<dbReference type="GO" id="GO:0006308">
    <property type="term" value="P:DNA catabolic process"/>
    <property type="evidence" value="ECO:0007669"/>
    <property type="project" value="UniProtKB-UniRule"/>
</dbReference>
<keyword evidence="12" id="KW-0498">Mitosis</keyword>
<keyword evidence="13 22" id="KW-0378">Hydrolase</keyword>
<comment type="cofactor">
    <cofactor evidence="2 22">
        <name>Mg(2+)</name>
        <dbReference type="ChEBI" id="CHEBI:18420"/>
    </cofactor>
</comment>
<accession>A0AAQ3KPP0</accession>
<evidence type="ECO:0000256" key="23">
    <source>
        <dbReference type="SAM" id="MobiDB-lite"/>
    </source>
</evidence>
<dbReference type="EC" id="3.1.22.-" evidence="22"/>
<evidence type="ECO:0000259" key="24">
    <source>
        <dbReference type="SMART" id="SM00891"/>
    </source>
</evidence>
<keyword evidence="15 22" id="KW-0460">Magnesium</keyword>
<evidence type="ECO:0000256" key="2">
    <source>
        <dbReference type="ARBA" id="ARBA00001946"/>
    </source>
</evidence>
<evidence type="ECO:0000256" key="3">
    <source>
        <dbReference type="ARBA" id="ARBA00004123"/>
    </source>
</evidence>
<evidence type="ECO:0000256" key="4">
    <source>
        <dbReference type="ARBA" id="ARBA00010015"/>
    </source>
</evidence>
<keyword evidence="17 22" id="KW-0233">DNA recombination</keyword>
<dbReference type="FunFam" id="1.10.10.10:FF:000307">
    <property type="entry name" value="Crossover junction endonuclease MUS81"/>
    <property type="match status" value="1"/>
</dbReference>
<dbReference type="EMBL" id="CP136895">
    <property type="protein sequence ID" value="WOL11990.1"/>
    <property type="molecule type" value="Genomic_DNA"/>
</dbReference>
<dbReference type="InterPro" id="IPR047416">
    <property type="entry name" value="XPF_nuclease_Mus81"/>
</dbReference>
<keyword evidence="11 22" id="KW-0227">DNA damage</keyword>
<feature type="region of interest" description="Disordered" evidence="23">
    <location>
        <begin position="84"/>
        <end position="103"/>
    </location>
</feature>
<sequence>MENQRPVRCNENEEVALYLFKKRQEMAEPHGISENLDSTLLIAYRNICNSKTPIKTLKDLSQTKGVGKWILRIMQGFFQESVTDLPSTENDAQQKGKRKAKEPKHYVPKKNSVAYALLITLYRAMEEGTSYMKKQELIDAAEASGLSRTSIVPDRIKQPGQFGSSARDWYTGWSCMKTLLSKGLVVKSSSPAKYMLTQEGQEAARECMLRSGLTGLEPIATTSRSNAVVDIQSASFIKLTSKSRNATCRTEVIDVTSETINENFQEEQADFSDSDLDCAVVETHCHSTFRTSKPVVLGNAISPISVCANMAQSSFNLQACTSFDHSMNKPSVNVAVEGNGNVLAMPPYSSGEKFEDMFDVILILDDRENFGSRSKKVVDIINTQFNIPVEVRRLPVGDGLWIARHRGCNAEYVLDFIVERKRVDDLCKSIRDNRYRDQKLRLQRCGLQKLIYLVEGDPNCLEASESVKTACFTTEILEGFDVQKTSGFADTVRKYGHLTKSIMLYYTEHFSSDSARSARVCPTYDGFVKKCKDLEKMTVSDVFALQLMQVPQVTEEIALAVVDMFPTVLSLAQAYSQLEGNLRSQEEMLKKKSNIISSSASKNIFKLVWGS</sequence>
<comment type="subcellular location">
    <subcellularLocation>
        <location evidence="3 22">Nucleus</location>
    </subcellularLocation>
</comment>
<dbReference type="GO" id="GO:0005634">
    <property type="term" value="C:nucleus"/>
    <property type="evidence" value="ECO:0007669"/>
    <property type="project" value="UniProtKB-SubCell"/>
</dbReference>
<dbReference type="CDD" id="cd20074">
    <property type="entry name" value="XPF_nuclease_Mus81"/>
    <property type="match status" value="1"/>
</dbReference>
<feature type="compositionally biased region" description="Polar residues" evidence="23">
    <location>
        <begin position="84"/>
        <end position="93"/>
    </location>
</feature>
<evidence type="ECO:0000256" key="21">
    <source>
        <dbReference type="ARBA" id="ARBA00023306"/>
    </source>
</evidence>
<evidence type="ECO:0000256" key="7">
    <source>
        <dbReference type="ARBA" id="ARBA00022722"/>
    </source>
</evidence>
<gene>
    <name evidence="25" type="ORF">Cni_G20754</name>
</gene>
<dbReference type="GO" id="GO:0000712">
    <property type="term" value="P:resolution of meiotic recombination intermediates"/>
    <property type="evidence" value="ECO:0007669"/>
    <property type="project" value="TreeGrafter"/>
</dbReference>
<proteinExistence type="inferred from homology"/>
<keyword evidence="10 22" id="KW-0255">Endonuclease</keyword>
<dbReference type="Gene3D" id="1.10.150.670">
    <property type="entry name" value="Crossover junction endonuclease EME1, DNA-binding domain"/>
    <property type="match status" value="1"/>
</dbReference>
<dbReference type="GO" id="GO:0008821">
    <property type="term" value="F:crossover junction DNA endonuclease activity"/>
    <property type="evidence" value="ECO:0007669"/>
    <property type="project" value="UniProtKB-UniRule"/>
</dbReference>
<comment type="subunit">
    <text evidence="22">Interacts with EME1.</text>
</comment>
<evidence type="ECO:0000256" key="17">
    <source>
        <dbReference type="ARBA" id="ARBA00023172"/>
    </source>
</evidence>
<evidence type="ECO:0000256" key="5">
    <source>
        <dbReference type="ARBA" id="ARBA00017114"/>
    </source>
</evidence>